<name>A0A371DW29_9APHY</name>
<reference evidence="1 2" key="1">
    <citation type="journal article" date="2018" name="Biotechnol. Biofuels">
        <title>Integrative visual omics of the white-rot fungus Polyporus brumalis exposes the biotechnological potential of its oxidative enzymes for delignifying raw plant biomass.</title>
        <authorList>
            <person name="Miyauchi S."/>
            <person name="Rancon A."/>
            <person name="Drula E."/>
            <person name="Hage H."/>
            <person name="Chaduli D."/>
            <person name="Favel A."/>
            <person name="Grisel S."/>
            <person name="Henrissat B."/>
            <person name="Herpoel-Gimbert I."/>
            <person name="Ruiz-Duenas F.J."/>
            <person name="Chevret D."/>
            <person name="Hainaut M."/>
            <person name="Lin J."/>
            <person name="Wang M."/>
            <person name="Pangilinan J."/>
            <person name="Lipzen A."/>
            <person name="Lesage-Meessen L."/>
            <person name="Navarro D."/>
            <person name="Riley R."/>
            <person name="Grigoriev I.V."/>
            <person name="Zhou S."/>
            <person name="Raouche S."/>
            <person name="Rosso M.N."/>
        </authorList>
    </citation>
    <scope>NUCLEOTIDE SEQUENCE [LARGE SCALE GENOMIC DNA]</scope>
    <source>
        <strain evidence="1 2">BRFM 1820</strain>
    </source>
</reference>
<evidence type="ECO:0000313" key="1">
    <source>
        <dbReference type="EMBL" id="RDX56711.1"/>
    </source>
</evidence>
<dbReference type="EMBL" id="KZ857380">
    <property type="protein sequence ID" value="RDX56711.1"/>
    <property type="molecule type" value="Genomic_DNA"/>
</dbReference>
<proteinExistence type="predicted"/>
<dbReference type="Proteomes" id="UP000256964">
    <property type="component" value="Unassembled WGS sequence"/>
</dbReference>
<gene>
    <name evidence="1" type="ORF">OH76DRAFT_1395828</name>
</gene>
<keyword evidence="2" id="KW-1185">Reference proteome</keyword>
<sequence>MSLLLNHPRTAPIPVWARSRLGGHWVSLLGYTQCALEGTIARNGTWLPSELVRASAAVLSEWFVSRRLSDECHLVSVCVGLDGLAQRRPTRSRLSMTQIQPAHLP</sequence>
<evidence type="ECO:0000313" key="2">
    <source>
        <dbReference type="Proteomes" id="UP000256964"/>
    </source>
</evidence>
<accession>A0A371DW29</accession>
<protein>
    <submittedName>
        <fullName evidence="1">Uncharacterized protein</fullName>
    </submittedName>
</protein>
<dbReference type="AlphaFoldDB" id="A0A371DW29"/>
<organism evidence="1 2">
    <name type="scientific">Lentinus brumalis</name>
    <dbReference type="NCBI Taxonomy" id="2498619"/>
    <lineage>
        <taxon>Eukaryota</taxon>
        <taxon>Fungi</taxon>
        <taxon>Dikarya</taxon>
        <taxon>Basidiomycota</taxon>
        <taxon>Agaricomycotina</taxon>
        <taxon>Agaricomycetes</taxon>
        <taxon>Polyporales</taxon>
        <taxon>Polyporaceae</taxon>
        <taxon>Lentinus</taxon>
    </lineage>
</organism>